<evidence type="ECO:0000313" key="7">
    <source>
        <dbReference type="Proteomes" id="UP000469430"/>
    </source>
</evidence>
<dbReference type="InterPro" id="IPR052524">
    <property type="entry name" value="MFS_Cyanate_Porter"/>
</dbReference>
<keyword evidence="3 4" id="KW-0472">Membrane</keyword>
<name>A0A6I4U000_9SPHN</name>
<feature type="transmembrane region" description="Helical" evidence="4">
    <location>
        <begin position="100"/>
        <end position="122"/>
    </location>
</feature>
<dbReference type="PANTHER" id="PTHR23523:SF1">
    <property type="entry name" value="CYANATE TRANSPORT PROTEIN CYNX"/>
    <property type="match status" value="1"/>
</dbReference>
<feature type="transmembrane region" description="Helical" evidence="4">
    <location>
        <begin position="161"/>
        <end position="183"/>
    </location>
</feature>
<dbReference type="EMBL" id="WTYJ01000004">
    <property type="protein sequence ID" value="MXP00670.1"/>
    <property type="molecule type" value="Genomic_DNA"/>
</dbReference>
<feature type="transmembrane region" description="Helical" evidence="4">
    <location>
        <begin position="238"/>
        <end position="261"/>
    </location>
</feature>
<evidence type="ECO:0000259" key="5">
    <source>
        <dbReference type="PROSITE" id="PS50850"/>
    </source>
</evidence>
<feature type="transmembrane region" description="Helical" evidence="4">
    <location>
        <begin position="359"/>
        <end position="378"/>
    </location>
</feature>
<gene>
    <name evidence="6" type="ORF">GRI97_16890</name>
</gene>
<organism evidence="6 7">
    <name type="scientific">Croceibacterium xixiisoli</name>
    <dbReference type="NCBI Taxonomy" id="1476466"/>
    <lineage>
        <taxon>Bacteria</taxon>
        <taxon>Pseudomonadati</taxon>
        <taxon>Pseudomonadota</taxon>
        <taxon>Alphaproteobacteria</taxon>
        <taxon>Sphingomonadales</taxon>
        <taxon>Erythrobacteraceae</taxon>
        <taxon>Croceibacterium</taxon>
    </lineage>
</organism>
<dbReference type="InterPro" id="IPR011701">
    <property type="entry name" value="MFS"/>
</dbReference>
<feature type="transmembrane region" description="Helical" evidence="4">
    <location>
        <begin position="327"/>
        <end position="347"/>
    </location>
</feature>
<evidence type="ECO:0000256" key="4">
    <source>
        <dbReference type="SAM" id="Phobius"/>
    </source>
</evidence>
<feature type="transmembrane region" description="Helical" evidence="4">
    <location>
        <begin position="45"/>
        <end position="65"/>
    </location>
</feature>
<proteinExistence type="predicted"/>
<feature type="transmembrane region" description="Helical" evidence="4">
    <location>
        <begin position="296"/>
        <end position="315"/>
    </location>
</feature>
<feature type="transmembrane region" description="Helical" evidence="4">
    <location>
        <begin position="77"/>
        <end position="94"/>
    </location>
</feature>
<dbReference type="AlphaFoldDB" id="A0A6I4U000"/>
<evidence type="ECO:0000256" key="2">
    <source>
        <dbReference type="ARBA" id="ARBA00022989"/>
    </source>
</evidence>
<dbReference type="PANTHER" id="PTHR23523">
    <property type="match status" value="1"/>
</dbReference>
<sequence>MTRPSSRLLLPALILLVGVNLRPALAAISPLLDQIQHDTALGDTGASLLTTLPVMLMGICLLGTVQLKSLFGNRGGVALGLAAIAIACLARWQWPAIASLLVTAVIGGVGIAIVQALMPAIIRQRAGMRAAGMMGLYSTAIMGGAAIASFAAPRISPDHGWPAAVGIWGVPALIALAVWWLAVPKSAEPGSPAPSQAVWRQGRAWLLVLLFGLGTGAYTLVLAWLPPFYTQLGWSAPAAGGLLAGVTLAEVASGTAVSLCVDRFADRRPLLLSAIAALLAGLAGLITAPLMLAWPAALLIGLGIGALFPLSLIVAMDHGDSPAQAGAIVGFVQGGGYMIASLLPLAAGILRQNLSDLRPAWWLMAGLSLVLALIAARLRPGRHLA</sequence>
<keyword evidence="2 4" id="KW-1133">Transmembrane helix</keyword>
<protein>
    <submittedName>
        <fullName evidence="6">MFS transporter</fullName>
    </submittedName>
</protein>
<keyword evidence="7" id="KW-1185">Reference proteome</keyword>
<dbReference type="InterPro" id="IPR036259">
    <property type="entry name" value="MFS_trans_sf"/>
</dbReference>
<reference evidence="6 7" key="1">
    <citation type="submission" date="2019-12" db="EMBL/GenBank/DDBJ databases">
        <title>Genomic-based taxomic classification of the family Erythrobacteraceae.</title>
        <authorList>
            <person name="Xu L."/>
        </authorList>
    </citation>
    <scope>NUCLEOTIDE SEQUENCE [LARGE SCALE GENOMIC DNA]</scope>
    <source>
        <strain evidence="6 7">S36</strain>
    </source>
</reference>
<accession>A0A6I4U000</accession>
<dbReference type="RefSeq" id="WP_161392393.1">
    <property type="nucleotide sequence ID" value="NZ_JBHSCP010000003.1"/>
</dbReference>
<dbReference type="Proteomes" id="UP000469430">
    <property type="component" value="Unassembled WGS sequence"/>
</dbReference>
<dbReference type="SUPFAM" id="SSF103473">
    <property type="entry name" value="MFS general substrate transporter"/>
    <property type="match status" value="1"/>
</dbReference>
<dbReference type="GO" id="GO:0022857">
    <property type="term" value="F:transmembrane transporter activity"/>
    <property type="evidence" value="ECO:0007669"/>
    <property type="project" value="InterPro"/>
</dbReference>
<evidence type="ECO:0000313" key="6">
    <source>
        <dbReference type="EMBL" id="MXP00670.1"/>
    </source>
</evidence>
<dbReference type="Pfam" id="PF07690">
    <property type="entry name" value="MFS_1"/>
    <property type="match status" value="1"/>
</dbReference>
<feature type="transmembrane region" description="Helical" evidence="4">
    <location>
        <begin position="204"/>
        <end position="226"/>
    </location>
</feature>
<comment type="caution">
    <text evidence="6">The sequence shown here is derived from an EMBL/GenBank/DDBJ whole genome shotgun (WGS) entry which is preliminary data.</text>
</comment>
<dbReference type="OrthoDB" id="5758872at2"/>
<feature type="transmembrane region" description="Helical" evidence="4">
    <location>
        <begin position="134"/>
        <end position="155"/>
    </location>
</feature>
<keyword evidence="1 4" id="KW-0812">Transmembrane</keyword>
<feature type="domain" description="Major facilitator superfamily (MFS) profile" evidence="5">
    <location>
        <begin position="6"/>
        <end position="383"/>
    </location>
</feature>
<feature type="transmembrane region" description="Helical" evidence="4">
    <location>
        <begin position="270"/>
        <end position="290"/>
    </location>
</feature>
<dbReference type="PROSITE" id="PS50850">
    <property type="entry name" value="MFS"/>
    <property type="match status" value="1"/>
</dbReference>
<dbReference type="Gene3D" id="1.20.1250.20">
    <property type="entry name" value="MFS general substrate transporter like domains"/>
    <property type="match status" value="2"/>
</dbReference>
<dbReference type="InterPro" id="IPR020846">
    <property type="entry name" value="MFS_dom"/>
</dbReference>
<evidence type="ECO:0000256" key="3">
    <source>
        <dbReference type="ARBA" id="ARBA00023136"/>
    </source>
</evidence>
<evidence type="ECO:0000256" key="1">
    <source>
        <dbReference type="ARBA" id="ARBA00022692"/>
    </source>
</evidence>